<gene>
    <name evidence="2" type="ORF">V5799_026993</name>
</gene>
<feature type="compositionally biased region" description="Polar residues" evidence="1">
    <location>
        <begin position="61"/>
        <end position="70"/>
    </location>
</feature>
<comment type="caution">
    <text evidence="2">The sequence shown here is derived from an EMBL/GenBank/DDBJ whole genome shotgun (WGS) entry which is preliminary data.</text>
</comment>
<dbReference type="EMBL" id="JARKHS020030796">
    <property type="protein sequence ID" value="KAK8761738.1"/>
    <property type="molecule type" value="Genomic_DNA"/>
</dbReference>
<evidence type="ECO:0000256" key="1">
    <source>
        <dbReference type="SAM" id="MobiDB-lite"/>
    </source>
</evidence>
<evidence type="ECO:0000313" key="2">
    <source>
        <dbReference type="EMBL" id="KAK8761738.1"/>
    </source>
</evidence>
<dbReference type="AlphaFoldDB" id="A0AAQ4DGZ8"/>
<accession>A0AAQ4DGZ8</accession>
<proteinExistence type="predicted"/>
<dbReference type="Proteomes" id="UP001321473">
    <property type="component" value="Unassembled WGS sequence"/>
</dbReference>
<organism evidence="2 3">
    <name type="scientific">Amblyomma americanum</name>
    <name type="common">Lone star tick</name>
    <dbReference type="NCBI Taxonomy" id="6943"/>
    <lineage>
        <taxon>Eukaryota</taxon>
        <taxon>Metazoa</taxon>
        <taxon>Ecdysozoa</taxon>
        <taxon>Arthropoda</taxon>
        <taxon>Chelicerata</taxon>
        <taxon>Arachnida</taxon>
        <taxon>Acari</taxon>
        <taxon>Parasitiformes</taxon>
        <taxon>Ixodida</taxon>
        <taxon>Ixodoidea</taxon>
        <taxon>Ixodidae</taxon>
        <taxon>Amblyomminae</taxon>
        <taxon>Amblyomma</taxon>
    </lineage>
</organism>
<feature type="region of interest" description="Disordered" evidence="1">
    <location>
        <begin position="37"/>
        <end position="85"/>
    </location>
</feature>
<keyword evidence="3" id="KW-1185">Reference proteome</keyword>
<feature type="non-terminal residue" evidence="2">
    <location>
        <position position="101"/>
    </location>
</feature>
<reference evidence="2 3" key="1">
    <citation type="journal article" date="2023" name="Arcadia Sci">
        <title>De novo assembly of a long-read Amblyomma americanum tick genome.</title>
        <authorList>
            <person name="Chou S."/>
            <person name="Poskanzer K.E."/>
            <person name="Rollins M."/>
            <person name="Thuy-Boun P.S."/>
        </authorList>
    </citation>
    <scope>NUCLEOTIDE SEQUENCE [LARGE SCALE GENOMIC DNA]</scope>
    <source>
        <strain evidence="2">F_SG_1</strain>
        <tissue evidence="2">Salivary glands</tissue>
    </source>
</reference>
<evidence type="ECO:0000313" key="3">
    <source>
        <dbReference type="Proteomes" id="UP001321473"/>
    </source>
</evidence>
<feature type="compositionally biased region" description="Low complexity" evidence="1">
    <location>
        <begin position="40"/>
        <end position="53"/>
    </location>
</feature>
<sequence>MAWTTVLATQPEAPAEPARFEHEELFQRVTRRGRAGSIMAAAKSAASQAKQQALAHGPASSRRNQAQSRQWKPRPMPQMHPEDYVVIKPRVTADLRNTFQR</sequence>
<name>A0AAQ4DGZ8_AMBAM</name>
<protein>
    <submittedName>
        <fullName evidence="2">Uncharacterized protein</fullName>
    </submittedName>
</protein>